<dbReference type="PANTHER" id="PTHR34580:SF1">
    <property type="entry name" value="PROTEIN PAFC"/>
    <property type="match status" value="1"/>
</dbReference>
<dbReference type="Proteomes" id="UP000254924">
    <property type="component" value="Unassembled WGS sequence"/>
</dbReference>
<organism evidence="2 3">
    <name type="scientific">Streptococcus hyointestinalis</name>
    <dbReference type="NCBI Taxonomy" id="1337"/>
    <lineage>
        <taxon>Bacteria</taxon>
        <taxon>Bacillati</taxon>
        <taxon>Bacillota</taxon>
        <taxon>Bacilli</taxon>
        <taxon>Lactobacillales</taxon>
        <taxon>Streptococcaceae</taxon>
        <taxon>Streptococcus</taxon>
    </lineage>
</organism>
<dbReference type="EMBL" id="UHFN01000007">
    <property type="protein sequence ID" value="SUN61543.1"/>
    <property type="molecule type" value="Genomic_DNA"/>
</dbReference>
<dbReference type="PROSITE" id="PS52050">
    <property type="entry name" value="WYL"/>
    <property type="match status" value="1"/>
</dbReference>
<dbReference type="PANTHER" id="PTHR34580">
    <property type="match status" value="1"/>
</dbReference>
<evidence type="ECO:0000313" key="2">
    <source>
        <dbReference type="EMBL" id="SUN61543.1"/>
    </source>
</evidence>
<accession>A0A380K947</accession>
<protein>
    <recommendedName>
        <fullName evidence="1">WYL domain-containing protein</fullName>
    </recommendedName>
</protein>
<evidence type="ECO:0000313" key="3">
    <source>
        <dbReference type="Proteomes" id="UP000254924"/>
    </source>
</evidence>
<sequence length="316" mass="36762">MNDQERLLTIFLHLQSGAHLAKAQLADEFGVSEKTIQRDFSLLGHYLESQPIVAAELAYDAKYHTRYLKGKSLFNKKDILVISKILLENRSLNKEENKSLIDSLLALISKEEQKEVSQIIASELLNYAPLSDTQNRIDKIWEWSEMIRKEQVLDIRYQSPYNTEKQHTILPASLYYDAHYFYVVAFNLTFESYMTLKLDRIIDWKVSKEKKPQISYGKKFRDGEVRNKRVDPFMGRELTIRVQFAYDPTIVTDQFPTARIIEHTPDGAVIEFISQDTPGLKRWLLSQADALTALSPATLVDDMKNFLIRMQQNYDK</sequence>
<dbReference type="Pfam" id="PF13280">
    <property type="entry name" value="WYL"/>
    <property type="match status" value="1"/>
</dbReference>
<dbReference type="InterPro" id="IPR036388">
    <property type="entry name" value="WH-like_DNA-bd_sf"/>
</dbReference>
<dbReference type="AlphaFoldDB" id="A0A380K947"/>
<gene>
    <name evidence="2" type="ORF">NCTC12224_01508</name>
</gene>
<keyword evidence="3" id="KW-1185">Reference proteome</keyword>
<dbReference type="Gene3D" id="1.10.10.10">
    <property type="entry name" value="Winged helix-like DNA-binding domain superfamily/Winged helix DNA-binding domain"/>
    <property type="match status" value="1"/>
</dbReference>
<proteinExistence type="predicted"/>
<name>A0A380K947_9STRE</name>
<evidence type="ECO:0000259" key="1">
    <source>
        <dbReference type="Pfam" id="PF13280"/>
    </source>
</evidence>
<reference evidence="2 3" key="1">
    <citation type="submission" date="2018-06" db="EMBL/GenBank/DDBJ databases">
        <authorList>
            <consortium name="Pathogen Informatics"/>
            <person name="Doyle S."/>
        </authorList>
    </citation>
    <scope>NUCLEOTIDE SEQUENCE [LARGE SCALE GENOMIC DNA]</scope>
    <source>
        <strain evidence="2 3">NCTC12224</strain>
    </source>
</reference>
<feature type="domain" description="WYL" evidence="1">
    <location>
        <begin position="145"/>
        <end position="206"/>
    </location>
</feature>
<dbReference type="OrthoDB" id="86031at2"/>
<dbReference type="InterPro" id="IPR051534">
    <property type="entry name" value="CBASS_pafABC_assoc_protein"/>
</dbReference>
<dbReference type="InterPro" id="IPR026881">
    <property type="entry name" value="WYL_dom"/>
</dbReference>